<accession>A0ABQ6GQY8</accession>
<evidence type="ECO:0000313" key="3">
    <source>
        <dbReference type="Proteomes" id="UP001157186"/>
    </source>
</evidence>
<dbReference type="Proteomes" id="UP001157186">
    <property type="component" value="Unassembled WGS sequence"/>
</dbReference>
<dbReference type="EMBL" id="BSST01000001">
    <property type="protein sequence ID" value="GLX78373.1"/>
    <property type="molecule type" value="Genomic_DNA"/>
</dbReference>
<keyword evidence="1" id="KW-0732">Signal</keyword>
<feature type="chain" id="PRO_5045396431" evidence="1">
    <location>
        <begin position="23"/>
        <end position="119"/>
    </location>
</feature>
<dbReference type="PROSITE" id="PS51257">
    <property type="entry name" value="PROKAR_LIPOPROTEIN"/>
    <property type="match status" value="1"/>
</dbReference>
<comment type="caution">
    <text evidence="2">The sequence shown here is derived from an EMBL/GenBank/DDBJ whole genome shotgun (WGS) entry which is preliminary data.</text>
</comment>
<reference evidence="2 3" key="1">
    <citation type="submission" date="2023-03" db="EMBL/GenBank/DDBJ databases">
        <title>Draft genome sequence of Thalassotalea insulae KCTC 62186T.</title>
        <authorList>
            <person name="Sawabe T."/>
        </authorList>
    </citation>
    <scope>NUCLEOTIDE SEQUENCE [LARGE SCALE GENOMIC DNA]</scope>
    <source>
        <strain evidence="2 3">KCTC 62186</strain>
    </source>
</reference>
<gene>
    <name evidence="2" type="ORF">tinsulaeT_17130</name>
</gene>
<evidence type="ECO:0000256" key="1">
    <source>
        <dbReference type="SAM" id="SignalP"/>
    </source>
</evidence>
<evidence type="ECO:0000313" key="2">
    <source>
        <dbReference type="EMBL" id="GLX78373.1"/>
    </source>
</evidence>
<feature type="signal peptide" evidence="1">
    <location>
        <begin position="1"/>
        <end position="22"/>
    </location>
</feature>
<organism evidence="2 3">
    <name type="scientific">Thalassotalea insulae</name>
    <dbReference type="NCBI Taxonomy" id="2056778"/>
    <lineage>
        <taxon>Bacteria</taxon>
        <taxon>Pseudomonadati</taxon>
        <taxon>Pseudomonadota</taxon>
        <taxon>Gammaproteobacteria</taxon>
        <taxon>Alteromonadales</taxon>
        <taxon>Colwelliaceae</taxon>
        <taxon>Thalassotalea</taxon>
    </lineage>
</organism>
<protein>
    <submittedName>
        <fullName evidence="2">Uncharacterized protein</fullName>
    </submittedName>
</protein>
<sequence>MKNQFVKTFTLLLLLCSANTFAQSCEINGSWKHSQKPASLLIDISKQQITVERHQLNPDTAGLTVIQELQTDKTKENLWSGKMYAATSDSFIPVKITALNCHTLVVTENMKEILRLLRD</sequence>
<name>A0ABQ6GQY8_9GAMM</name>
<dbReference type="RefSeq" id="WP_284244258.1">
    <property type="nucleotide sequence ID" value="NZ_BSST01000001.1"/>
</dbReference>
<proteinExistence type="predicted"/>
<keyword evidence="3" id="KW-1185">Reference proteome</keyword>